<reference evidence="2" key="1">
    <citation type="submission" date="2022-08" db="EMBL/GenBank/DDBJ databases">
        <title>A Global Phylogenomic Analysis of the Shiitake Genus Lentinula.</title>
        <authorList>
            <consortium name="DOE Joint Genome Institute"/>
            <person name="Sierra-Patev S."/>
            <person name="Min B."/>
            <person name="Naranjo-Ortiz M."/>
            <person name="Looney B."/>
            <person name="Konkel Z."/>
            <person name="Slot J.C."/>
            <person name="Sakamoto Y."/>
            <person name="Steenwyk J.L."/>
            <person name="Rokas A."/>
            <person name="Carro J."/>
            <person name="Camarero S."/>
            <person name="Ferreira P."/>
            <person name="Molpeceres G."/>
            <person name="Ruiz-Duenas F.J."/>
            <person name="Serrano A."/>
            <person name="Henrissat B."/>
            <person name="Drula E."/>
            <person name="Hughes K.W."/>
            <person name="Mata J.L."/>
            <person name="Ishikawa N.K."/>
            <person name="Vargas-Isla R."/>
            <person name="Ushijima S."/>
            <person name="Smith C.A."/>
            <person name="Ahrendt S."/>
            <person name="Andreopoulos W."/>
            <person name="He G."/>
            <person name="Labutti K."/>
            <person name="Lipzen A."/>
            <person name="Ng V."/>
            <person name="Riley R."/>
            <person name="Sandor L."/>
            <person name="Barry K."/>
            <person name="Martinez A.T."/>
            <person name="Xiao Y."/>
            <person name="Gibbons J.G."/>
            <person name="Terashima K."/>
            <person name="Grigoriev I.V."/>
            <person name="Hibbett D.S."/>
        </authorList>
    </citation>
    <scope>NUCLEOTIDE SEQUENCE</scope>
    <source>
        <strain evidence="2">JLM2183</strain>
    </source>
</reference>
<proteinExistence type="predicted"/>
<protein>
    <recommendedName>
        <fullName evidence="1">Fungal-type protein kinase domain-containing protein</fullName>
    </recommendedName>
</protein>
<dbReference type="InterPro" id="IPR040976">
    <property type="entry name" value="Pkinase_fungal"/>
</dbReference>
<gene>
    <name evidence="2" type="ORF">J3R30DRAFT_3739351</name>
</gene>
<comment type="caution">
    <text evidence="2">The sequence shown here is derived from an EMBL/GenBank/DDBJ whole genome shotgun (WGS) entry which is preliminary data.</text>
</comment>
<keyword evidence="3" id="KW-1185">Reference proteome</keyword>
<evidence type="ECO:0000313" key="2">
    <source>
        <dbReference type="EMBL" id="KAJ4469252.1"/>
    </source>
</evidence>
<dbReference type="OrthoDB" id="3260094at2759"/>
<dbReference type="AlphaFoldDB" id="A0A9W8ZWZ8"/>
<evidence type="ECO:0000313" key="3">
    <source>
        <dbReference type="Proteomes" id="UP001150266"/>
    </source>
</evidence>
<accession>A0A9W8ZWZ8</accession>
<name>A0A9W8ZWZ8_9AGAR</name>
<dbReference type="EMBL" id="JAOTPV010000033">
    <property type="protein sequence ID" value="KAJ4469252.1"/>
    <property type="molecule type" value="Genomic_DNA"/>
</dbReference>
<dbReference type="Proteomes" id="UP001150266">
    <property type="component" value="Unassembled WGS sequence"/>
</dbReference>
<feature type="domain" description="Fungal-type protein kinase" evidence="1">
    <location>
        <begin position="108"/>
        <end position="230"/>
    </location>
</feature>
<organism evidence="2 3">
    <name type="scientific">Lentinula aciculospora</name>
    <dbReference type="NCBI Taxonomy" id="153920"/>
    <lineage>
        <taxon>Eukaryota</taxon>
        <taxon>Fungi</taxon>
        <taxon>Dikarya</taxon>
        <taxon>Basidiomycota</taxon>
        <taxon>Agaricomycotina</taxon>
        <taxon>Agaricomycetes</taxon>
        <taxon>Agaricomycetidae</taxon>
        <taxon>Agaricales</taxon>
        <taxon>Marasmiineae</taxon>
        <taxon>Omphalotaceae</taxon>
        <taxon>Lentinula</taxon>
    </lineage>
</organism>
<evidence type="ECO:0000259" key="1">
    <source>
        <dbReference type="Pfam" id="PF17667"/>
    </source>
</evidence>
<sequence>MATAHESVVFQEYTIIFDVMVLEAGRINNTNQQTFGLVVNARGPMGLTKLYTKLQEKQQTGLEKTKTETLEKQGAIGKLKNDRHLAYVLANPHQYKLHNGQDANDAHAAITDFGKLVYDMQQILTLDPYRHFTFGTTIENCTIRHWFLSHATLTRIATFDFIQLVRVFLSLAFSSLSGMGWDTAITFSYSDANRRQYNIEVNVDVLSDSVADSRLGRATRVWKVRDSNGKIRVLNDV</sequence>
<dbReference type="Pfam" id="PF17667">
    <property type="entry name" value="Pkinase_fungal"/>
    <property type="match status" value="1"/>
</dbReference>